<dbReference type="EMBL" id="JAKVPY010000041">
    <property type="protein sequence ID" value="MCH4565435.1"/>
    <property type="molecule type" value="Genomic_DNA"/>
</dbReference>
<keyword evidence="1" id="KW-0812">Transmembrane</keyword>
<keyword evidence="1" id="KW-1133">Transmembrane helix</keyword>
<proteinExistence type="predicted"/>
<name>A0ABS9S006_9GAMM</name>
<evidence type="ECO:0000313" key="2">
    <source>
        <dbReference type="EMBL" id="MCH4565435.1"/>
    </source>
</evidence>
<comment type="caution">
    <text evidence="2">The sequence shown here is derived from an EMBL/GenBank/DDBJ whole genome shotgun (WGS) entry which is preliminary data.</text>
</comment>
<keyword evidence="3" id="KW-1185">Reference proteome</keyword>
<dbReference type="Proteomes" id="UP001202117">
    <property type="component" value="Unassembled WGS sequence"/>
</dbReference>
<keyword evidence="1" id="KW-0472">Membrane</keyword>
<feature type="transmembrane region" description="Helical" evidence="1">
    <location>
        <begin position="194"/>
        <end position="220"/>
    </location>
</feature>
<feature type="transmembrane region" description="Helical" evidence="1">
    <location>
        <begin position="350"/>
        <end position="382"/>
    </location>
</feature>
<feature type="transmembrane region" description="Helical" evidence="1">
    <location>
        <begin position="70"/>
        <end position="93"/>
    </location>
</feature>
<feature type="transmembrane region" description="Helical" evidence="1">
    <location>
        <begin position="319"/>
        <end position="338"/>
    </location>
</feature>
<gene>
    <name evidence="2" type="ORF">MKP05_20250</name>
</gene>
<dbReference type="RefSeq" id="WP_240569977.1">
    <property type="nucleotide sequence ID" value="NZ_JAKVPY010000041.1"/>
</dbReference>
<accession>A0ABS9S006</accession>
<reference evidence="2 3" key="1">
    <citation type="submission" date="2022-02" db="EMBL/GenBank/DDBJ databases">
        <title>Halomonas fukangensis sp. nov., a halophilic bacterium isolated from a bulk soil of Kalidium foliatum at Fukang.</title>
        <authorList>
            <person name="Huang Y."/>
        </authorList>
    </citation>
    <scope>NUCLEOTIDE SEQUENCE [LARGE SCALE GENOMIC DNA]</scope>
    <source>
        <strain evidence="2 3">EGI 63088</strain>
    </source>
</reference>
<feature type="transmembrane region" description="Helical" evidence="1">
    <location>
        <begin position="232"/>
        <end position="252"/>
    </location>
</feature>
<evidence type="ECO:0000256" key="1">
    <source>
        <dbReference type="SAM" id="Phobius"/>
    </source>
</evidence>
<sequence length="400" mass="44799">MTKVMHLFFIYTFAIVYPFINVVINTDIWPENIQFIDQIIRHGAVLIVAMSGIVHHRLYLSESPRLRQIIIVALLISLSLLCVEILKSMVVGVVNYMRIYSSLGVFLLVAFGAAISHPTVSKKFFSMLMLSFGVSLFVVSIVALGDGSELSTSVYGRERYLFGYSHPGRLAQHLFIVALVLLFVADVRKSVKIFFIIVISVLVIMTSTRLVELMLAFLIFFKILQKIRFGLFLYMCMAIIMVAFAGVALFTVDDKVVYYATSGRVSWWLTSISLNVSDFTPIEYILGSFGELVANLEHVAGDYGNRVTMFRIDNGYIEVFYLHGLFGLIVVLSYLFILMGASSLKLNDRFALVAVFAFFSFSESGLFTIGSAMSLILVSLIIRKAYLGIRCINRSPLPTG</sequence>
<feature type="transmembrane region" description="Helical" evidence="1">
    <location>
        <begin position="7"/>
        <end position="24"/>
    </location>
</feature>
<organism evidence="2 3">
    <name type="scientific">Halomonas flagellata</name>
    <dbReference type="NCBI Taxonomy" id="2920385"/>
    <lineage>
        <taxon>Bacteria</taxon>
        <taxon>Pseudomonadati</taxon>
        <taxon>Pseudomonadota</taxon>
        <taxon>Gammaproteobacteria</taxon>
        <taxon>Oceanospirillales</taxon>
        <taxon>Halomonadaceae</taxon>
        <taxon>Halomonas</taxon>
    </lineage>
</organism>
<feature type="transmembrane region" description="Helical" evidence="1">
    <location>
        <begin position="39"/>
        <end position="58"/>
    </location>
</feature>
<feature type="transmembrane region" description="Helical" evidence="1">
    <location>
        <begin position="170"/>
        <end position="187"/>
    </location>
</feature>
<evidence type="ECO:0000313" key="3">
    <source>
        <dbReference type="Proteomes" id="UP001202117"/>
    </source>
</evidence>
<protein>
    <submittedName>
        <fullName evidence="2">Uncharacterized protein</fullName>
    </submittedName>
</protein>
<feature type="transmembrane region" description="Helical" evidence="1">
    <location>
        <begin position="124"/>
        <end position="145"/>
    </location>
</feature>
<feature type="transmembrane region" description="Helical" evidence="1">
    <location>
        <begin position="99"/>
        <end position="117"/>
    </location>
</feature>